<protein>
    <submittedName>
        <fullName evidence="1">Uncharacterized protein</fullName>
    </submittedName>
</protein>
<keyword evidence="2" id="KW-1185">Reference proteome</keyword>
<dbReference type="AlphaFoldDB" id="A0ABD1FYV8"/>
<reference evidence="1 2" key="1">
    <citation type="submission" date="2024-06" db="EMBL/GenBank/DDBJ databases">
        <title>A chromosome level genome sequence of Diviner's sage (Salvia divinorum).</title>
        <authorList>
            <person name="Ford S.A."/>
            <person name="Ro D.-K."/>
            <person name="Ness R.W."/>
            <person name="Phillips M.A."/>
        </authorList>
    </citation>
    <scope>NUCLEOTIDE SEQUENCE [LARGE SCALE GENOMIC DNA]</scope>
    <source>
        <strain evidence="1">SAF-2024a</strain>
        <tissue evidence="1">Leaf</tissue>
    </source>
</reference>
<evidence type="ECO:0000313" key="2">
    <source>
        <dbReference type="Proteomes" id="UP001567538"/>
    </source>
</evidence>
<accession>A0ABD1FYV8</accession>
<comment type="caution">
    <text evidence="1">The sequence shown here is derived from an EMBL/GenBank/DDBJ whole genome shotgun (WGS) entry which is preliminary data.</text>
</comment>
<gene>
    <name evidence="1" type="ORF">AAHA92_29594</name>
</gene>
<name>A0ABD1FYV8_SALDI</name>
<dbReference type="Proteomes" id="UP001567538">
    <property type="component" value="Unassembled WGS sequence"/>
</dbReference>
<sequence length="81" mass="8925">MPLPPPVLSPPLCEFLATDIPVGVGVGAGIKLWRMQIETRNRVYCHRVAGHDLQSSPFFVGEELCLLLLSHRPRSLTSFVG</sequence>
<dbReference type="EMBL" id="JBEAFC010000011">
    <property type="protein sequence ID" value="KAL1537034.1"/>
    <property type="molecule type" value="Genomic_DNA"/>
</dbReference>
<evidence type="ECO:0000313" key="1">
    <source>
        <dbReference type="EMBL" id="KAL1537034.1"/>
    </source>
</evidence>
<proteinExistence type="predicted"/>
<organism evidence="1 2">
    <name type="scientific">Salvia divinorum</name>
    <name type="common">Maria pastora</name>
    <name type="synonym">Diviner's sage</name>
    <dbReference type="NCBI Taxonomy" id="28513"/>
    <lineage>
        <taxon>Eukaryota</taxon>
        <taxon>Viridiplantae</taxon>
        <taxon>Streptophyta</taxon>
        <taxon>Embryophyta</taxon>
        <taxon>Tracheophyta</taxon>
        <taxon>Spermatophyta</taxon>
        <taxon>Magnoliopsida</taxon>
        <taxon>eudicotyledons</taxon>
        <taxon>Gunneridae</taxon>
        <taxon>Pentapetalae</taxon>
        <taxon>asterids</taxon>
        <taxon>lamiids</taxon>
        <taxon>Lamiales</taxon>
        <taxon>Lamiaceae</taxon>
        <taxon>Nepetoideae</taxon>
        <taxon>Mentheae</taxon>
        <taxon>Salviinae</taxon>
        <taxon>Salvia</taxon>
        <taxon>Salvia subgen. Calosphace</taxon>
    </lineage>
</organism>